<evidence type="ECO:0000313" key="1">
    <source>
        <dbReference type="EMBL" id="KAF9528723.1"/>
    </source>
</evidence>
<keyword evidence="2" id="KW-1185">Reference proteome</keyword>
<name>A0A9P6JQC6_9AGAR</name>
<dbReference type="AlphaFoldDB" id="A0A9P6JQC6"/>
<organism evidence="1 2">
    <name type="scientific">Crepidotus variabilis</name>
    <dbReference type="NCBI Taxonomy" id="179855"/>
    <lineage>
        <taxon>Eukaryota</taxon>
        <taxon>Fungi</taxon>
        <taxon>Dikarya</taxon>
        <taxon>Basidiomycota</taxon>
        <taxon>Agaricomycotina</taxon>
        <taxon>Agaricomycetes</taxon>
        <taxon>Agaricomycetidae</taxon>
        <taxon>Agaricales</taxon>
        <taxon>Agaricineae</taxon>
        <taxon>Crepidotaceae</taxon>
        <taxon>Crepidotus</taxon>
    </lineage>
</organism>
<dbReference type="Proteomes" id="UP000807306">
    <property type="component" value="Unassembled WGS sequence"/>
</dbReference>
<proteinExistence type="predicted"/>
<dbReference type="EMBL" id="MU157851">
    <property type="protein sequence ID" value="KAF9528723.1"/>
    <property type="molecule type" value="Genomic_DNA"/>
</dbReference>
<protein>
    <submittedName>
        <fullName evidence="1">Uncharacterized protein</fullName>
    </submittedName>
</protein>
<accession>A0A9P6JQC6</accession>
<gene>
    <name evidence="1" type="ORF">CPB83DRAFT_310109</name>
</gene>
<sequence>MSRLYKGVLSPCSWLPMDSNNSFRRELTDQTLFGRDLSESEATEYVREIEDLYTRMPEEEAHVFIRELETDLETRSPSKIGKFFKKIWHGIKKVASVVIRREDEVAAREFDDSEIDARDVADDEDILAREYDDDLYERDMEVDEDLMQREFSDFEELD</sequence>
<evidence type="ECO:0000313" key="2">
    <source>
        <dbReference type="Proteomes" id="UP000807306"/>
    </source>
</evidence>
<comment type="caution">
    <text evidence="1">The sequence shown here is derived from an EMBL/GenBank/DDBJ whole genome shotgun (WGS) entry which is preliminary data.</text>
</comment>
<dbReference type="OrthoDB" id="3011453at2759"/>
<reference evidence="1" key="1">
    <citation type="submission" date="2020-11" db="EMBL/GenBank/DDBJ databases">
        <authorList>
            <consortium name="DOE Joint Genome Institute"/>
            <person name="Ahrendt S."/>
            <person name="Riley R."/>
            <person name="Andreopoulos W."/>
            <person name="Labutti K."/>
            <person name="Pangilinan J."/>
            <person name="Ruiz-Duenas F.J."/>
            <person name="Barrasa J.M."/>
            <person name="Sanchez-Garcia M."/>
            <person name="Camarero S."/>
            <person name="Miyauchi S."/>
            <person name="Serrano A."/>
            <person name="Linde D."/>
            <person name="Babiker R."/>
            <person name="Drula E."/>
            <person name="Ayuso-Fernandez I."/>
            <person name="Pacheco R."/>
            <person name="Padilla G."/>
            <person name="Ferreira P."/>
            <person name="Barriuso J."/>
            <person name="Kellner H."/>
            <person name="Castanera R."/>
            <person name="Alfaro M."/>
            <person name="Ramirez L."/>
            <person name="Pisabarro A.G."/>
            <person name="Kuo A."/>
            <person name="Tritt A."/>
            <person name="Lipzen A."/>
            <person name="He G."/>
            <person name="Yan M."/>
            <person name="Ng V."/>
            <person name="Cullen D."/>
            <person name="Martin F."/>
            <person name="Rosso M.-N."/>
            <person name="Henrissat B."/>
            <person name="Hibbett D."/>
            <person name="Martinez A.T."/>
            <person name="Grigoriev I.V."/>
        </authorList>
    </citation>
    <scope>NUCLEOTIDE SEQUENCE</scope>
    <source>
        <strain evidence="1">CBS 506.95</strain>
    </source>
</reference>